<dbReference type="GeneID" id="34575888"/>
<dbReference type="AlphaFoldDB" id="A0A1F5LLQ1"/>
<organism evidence="1 2">
    <name type="scientific">Penicillium arizonense</name>
    <dbReference type="NCBI Taxonomy" id="1835702"/>
    <lineage>
        <taxon>Eukaryota</taxon>
        <taxon>Fungi</taxon>
        <taxon>Dikarya</taxon>
        <taxon>Ascomycota</taxon>
        <taxon>Pezizomycotina</taxon>
        <taxon>Eurotiomycetes</taxon>
        <taxon>Eurotiomycetidae</taxon>
        <taxon>Eurotiales</taxon>
        <taxon>Aspergillaceae</taxon>
        <taxon>Penicillium</taxon>
    </lineage>
</organism>
<dbReference type="STRING" id="1835702.A0A1F5LLQ1"/>
<dbReference type="OrthoDB" id="10253869at2759"/>
<name>A0A1F5LLQ1_PENAI</name>
<comment type="caution">
    <text evidence="1">The sequence shown here is derived from an EMBL/GenBank/DDBJ whole genome shotgun (WGS) entry which is preliminary data.</text>
</comment>
<proteinExistence type="predicted"/>
<evidence type="ECO:0000313" key="2">
    <source>
        <dbReference type="Proteomes" id="UP000177622"/>
    </source>
</evidence>
<dbReference type="Proteomes" id="UP000177622">
    <property type="component" value="Unassembled WGS sequence"/>
</dbReference>
<sequence>MPSWAYCYLEAARTRLPFAPDKEDPRAAMDLGGPTFNAVLNFVALHPEEIVLGFLDNMQRDRANLTKYASVLCMKFFLLLAAPPMSSTDINIKQVHIRTKLGMLANAGMSGVSLANMSTVCIERASEEWKRLRLWLSAEESWYRPVGEFVESIW</sequence>
<keyword evidence="2" id="KW-1185">Reference proteome</keyword>
<gene>
    <name evidence="1" type="ORF">PENARI_c007G10128</name>
</gene>
<accession>A0A1F5LLQ1</accession>
<evidence type="ECO:0000313" key="1">
    <source>
        <dbReference type="EMBL" id="OGE53839.1"/>
    </source>
</evidence>
<dbReference type="EMBL" id="LXJU01000007">
    <property type="protein sequence ID" value="OGE53839.1"/>
    <property type="molecule type" value="Genomic_DNA"/>
</dbReference>
<dbReference type="RefSeq" id="XP_022489276.1">
    <property type="nucleotide sequence ID" value="XM_022631154.1"/>
</dbReference>
<protein>
    <submittedName>
        <fullName evidence="1">Uncharacterized protein</fullName>
    </submittedName>
</protein>
<reference evidence="1 2" key="1">
    <citation type="journal article" date="2016" name="Sci. Rep.">
        <title>Penicillium arizonense, a new, genome sequenced fungal species, reveals a high chemical diversity in secreted metabolites.</title>
        <authorList>
            <person name="Grijseels S."/>
            <person name="Nielsen J.C."/>
            <person name="Randelovic M."/>
            <person name="Nielsen J."/>
            <person name="Nielsen K.F."/>
            <person name="Workman M."/>
            <person name="Frisvad J.C."/>
        </authorList>
    </citation>
    <scope>NUCLEOTIDE SEQUENCE [LARGE SCALE GENOMIC DNA]</scope>
    <source>
        <strain evidence="1 2">CBS 141311</strain>
    </source>
</reference>